<evidence type="ECO:0000259" key="6">
    <source>
        <dbReference type="Pfam" id="PF18052"/>
    </source>
</evidence>
<name>A0A5J9V7G9_9POAL</name>
<evidence type="ECO:0000313" key="7">
    <source>
        <dbReference type="EMBL" id="TVU31381.1"/>
    </source>
</evidence>
<evidence type="ECO:0000256" key="3">
    <source>
        <dbReference type="ARBA" id="ARBA00022737"/>
    </source>
</evidence>
<keyword evidence="4" id="KW-0547">Nucleotide-binding</keyword>
<dbReference type="SUPFAM" id="SSF52540">
    <property type="entry name" value="P-loop containing nucleoside triphosphate hydrolases"/>
    <property type="match status" value="1"/>
</dbReference>
<dbReference type="InterPro" id="IPR027417">
    <property type="entry name" value="P-loop_NTPase"/>
</dbReference>
<dbReference type="AlphaFoldDB" id="A0A5J9V7G9"/>
<comment type="caution">
    <text evidence="7">The sequence shown here is derived from an EMBL/GenBank/DDBJ whole genome shotgun (WGS) entry which is preliminary data.</text>
</comment>
<organism evidence="7 8">
    <name type="scientific">Eragrostis curvula</name>
    <name type="common">weeping love grass</name>
    <dbReference type="NCBI Taxonomy" id="38414"/>
    <lineage>
        <taxon>Eukaryota</taxon>
        <taxon>Viridiplantae</taxon>
        <taxon>Streptophyta</taxon>
        <taxon>Embryophyta</taxon>
        <taxon>Tracheophyta</taxon>
        <taxon>Spermatophyta</taxon>
        <taxon>Magnoliopsida</taxon>
        <taxon>Liliopsida</taxon>
        <taxon>Poales</taxon>
        <taxon>Poaceae</taxon>
        <taxon>PACMAD clade</taxon>
        <taxon>Chloridoideae</taxon>
        <taxon>Eragrostideae</taxon>
        <taxon>Eragrostidinae</taxon>
        <taxon>Eragrostis</taxon>
    </lineage>
</organism>
<dbReference type="GO" id="GO:0000166">
    <property type="term" value="F:nucleotide binding"/>
    <property type="evidence" value="ECO:0007669"/>
    <property type="project" value="UniProtKB-KW"/>
</dbReference>
<evidence type="ECO:0000256" key="1">
    <source>
        <dbReference type="ARBA" id="ARBA00008894"/>
    </source>
</evidence>
<dbReference type="PANTHER" id="PTHR33377:SF62">
    <property type="entry name" value="OS10G0133166 PROTEIN"/>
    <property type="match status" value="1"/>
</dbReference>
<proteinExistence type="inferred from homology"/>
<gene>
    <name evidence="7" type="ORF">EJB05_23064</name>
</gene>
<evidence type="ECO:0000256" key="2">
    <source>
        <dbReference type="ARBA" id="ARBA00022614"/>
    </source>
</evidence>
<feature type="domain" description="Disease resistance N-terminal" evidence="6">
    <location>
        <begin position="8"/>
        <end position="74"/>
    </location>
</feature>
<evidence type="ECO:0000313" key="8">
    <source>
        <dbReference type="Proteomes" id="UP000324897"/>
    </source>
</evidence>
<reference evidence="7 8" key="1">
    <citation type="journal article" date="2019" name="Sci. Rep.">
        <title>A high-quality genome of Eragrostis curvula grass provides insights into Poaceae evolution and supports new strategies to enhance forage quality.</title>
        <authorList>
            <person name="Carballo J."/>
            <person name="Santos B.A.C.M."/>
            <person name="Zappacosta D."/>
            <person name="Garbus I."/>
            <person name="Selva J.P."/>
            <person name="Gallo C.A."/>
            <person name="Diaz A."/>
            <person name="Albertini E."/>
            <person name="Caccamo M."/>
            <person name="Echenique V."/>
        </authorList>
    </citation>
    <scope>NUCLEOTIDE SEQUENCE [LARGE SCALE GENOMIC DNA]</scope>
    <source>
        <strain evidence="8">cv. Victoria</strain>
        <tissue evidence="7">Leaf</tissue>
    </source>
</reference>
<dbReference type="Gramene" id="TVU31381">
    <property type="protein sequence ID" value="TVU31381"/>
    <property type="gene ID" value="EJB05_23064"/>
</dbReference>
<accession>A0A5J9V7G9</accession>
<keyword evidence="3" id="KW-0677">Repeat</keyword>
<keyword evidence="2" id="KW-0433">Leucine-rich repeat</keyword>
<dbReference type="GO" id="GO:0006952">
    <property type="term" value="P:defense response"/>
    <property type="evidence" value="ECO:0007669"/>
    <property type="project" value="UniProtKB-KW"/>
</dbReference>
<dbReference type="PANTHER" id="PTHR33377">
    <property type="entry name" value="OS10G0134700 PROTEIN-RELATED"/>
    <property type="match status" value="1"/>
</dbReference>
<evidence type="ECO:0000256" key="5">
    <source>
        <dbReference type="ARBA" id="ARBA00022821"/>
    </source>
</evidence>
<keyword evidence="8" id="KW-1185">Reference proteome</keyword>
<feature type="non-terminal residue" evidence="7">
    <location>
        <position position="1"/>
    </location>
</feature>
<protein>
    <recommendedName>
        <fullName evidence="6">Disease resistance N-terminal domain-containing protein</fullName>
    </recommendedName>
</protein>
<evidence type="ECO:0000256" key="4">
    <source>
        <dbReference type="ARBA" id="ARBA00022741"/>
    </source>
</evidence>
<comment type="similarity">
    <text evidence="1">Belongs to the disease resistance NB-LRR family.</text>
</comment>
<dbReference type="InterPro" id="IPR041118">
    <property type="entry name" value="Rx_N"/>
</dbReference>
<dbReference type="Pfam" id="PF18052">
    <property type="entry name" value="Rx_N"/>
    <property type="match status" value="1"/>
</dbReference>
<dbReference type="Proteomes" id="UP000324897">
    <property type="component" value="Chromosome 1"/>
</dbReference>
<sequence length="341" mass="38845">MDIVISAVVSELVSRFISFLSKKYTSKACLKENIESLQHLLLRVHTVIEEAEGRYIENSRMLVQLKTLKEAMYRGIRSSYSSILHFSEDDIDKIDQRKFKRVRTLAIIEFVSDVTHKEWHKFYSLVACTGKGSKVIIISRSEKHARLGTVNPIRIHSFSQEEYSYLFKVLAFGSTNPMDHPQLALIGKELATMFQGSLIMLNVYASVLRNNQNVRFWSRTLELFRVIMQNNLATFGEHPKTLLERHGAAVDITGFTLSSQSGTLFRLVLQTTEKNAYKGDLPTMSFGDIIAGSTILPKKFQLVWKSRLPPYNVICANCTAEMPEHPALPRKKRQKSCNLPA</sequence>
<dbReference type="EMBL" id="RWGY01000011">
    <property type="protein sequence ID" value="TVU31381.1"/>
    <property type="molecule type" value="Genomic_DNA"/>
</dbReference>
<dbReference type="OrthoDB" id="690567at2759"/>
<keyword evidence="5" id="KW-0611">Plant defense</keyword>